<evidence type="ECO:0000313" key="2">
    <source>
        <dbReference type="EMBL" id="KAF2216638.1"/>
    </source>
</evidence>
<dbReference type="AlphaFoldDB" id="A0A6A6FTV8"/>
<name>A0A6A6FTV8_9PEZI</name>
<feature type="compositionally biased region" description="Basic residues" evidence="1">
    <location>
        <begin position="46"/>
        <end position="55"/>
    </location>
</feature>
<organism evidence="2 3">
    <name type="scientific">Cercospora zeae-maydis SCOH1-5</name>
    <dbReference type="NCBI Taxonomy" id="717836"/>
    <lineage>
        <taxon>Eukaryota</taxon>
        <taxon>Fungi</taxon>
        <taxon>Dikarya</taxon>
        <taxon>Ascomycota</taxon>
        <taxon>Pezizomycotina</taxon>
        <taxon>Dothideomycetes</taxon>
        <taxon>Dothideomycetidae</taxon>
        <taxon>Mycosphaerellales</taxon>
        <taxon>Mycosphaerellaceae</taxon>
        <taxon>Cercospora</taxon>
    </lineage>
</organism>
<protein>
    <recommendedName>
        <fullName evidence="4">BRCT domain-containing protein</fullName>
    </recommendedName>
</protein>
<feature type="region of interest" description="Disordered" evidence="1">
    <location>
        <begin position="43"/>
        <end position="80"/>
    </location>
</feature>
<evidence type="ECO:0008006" key="4">
    <source>
        <dbReference type="Google" id="ProtNLM"/>
    </source>
</evidence>
<keyword evidence="3" id="KW-1185">Reference proteome</keyword>
<dbReference type="Gene3D" id="3.40.50.10190">
    <property type="entry name" value="BRCT domain"/>
    <property type="match status" value="1"/>
</dbReference>
<dbReference type="InterPro" id="IPR036420">
    <property type="entry name" value="BRCT_dom_sf"/>
</dbReference>
<accession>A0A6A6FTV8</accession>
<gene>
    <name evidence="2" type="ORF">CERZMDRAFT_104821</name>
</gene>
<proteinExistence type="predicted"/>
<evidence type="ECO:0000313" key="3">
    <source>
        <dbReference type="Proteomes" id="UP000799539"/>
    </source>
</evidence>
<dbReference type="EMBL" id="ML992664">
    <property type="protein sequence ID" value="KAF2216638.1"/>
    <property type="molecule type" value="Genomic_DNA"/>
</dbReference>
<dbReference type="OrthoDB" id="3646419at2759"/>
<evidence type="ECO:0000256" key="1">
    <source>
        <dbReference type="SAM" id="MobiDB-lite"/>
    </source>
</evidence>
<sequence length="165" mass="17628">MANTKNVYVVSTVEGIEAIHTTQDAADTAAAAIEGASVESYELKTTGKKGAKKRTSSFSETGAPPAKKSKSTKSEGEPLEGVEDVFLGKKMCFIGTMKLKRELMEQTATNHGAASTTKKLAEADIIVTGARLSNNQTQEISDHSLRTITEDEFKVWLATGDEPTS</sequence>
<dbReference type="Proteomes" id="UP000799539">
    <property type="component" value="Unassembled WGS sequence"/>
</dbReference>
<dbReference type="SUPFAM" id="SSF52113">
    <property type="entry name" value="BRCT domain"/>
    <property type="match status" value="1"/>
</dbReference>
<reference evidence="2" key="1">
    <citation type="journal article" date="2020" name="Stud. Mycol.">
        <title>101 Dothideomycetes genomes: a test case for predicting lifestyles and emergence of pathogens.</title>
        <authorList>
            <person name="Haridas S."/>
            <person name="Albert R."/>
            <person name="Binder M."/>
            <person name="Bloem J."/>
            <person name="Labutti K."/>
            <person name="Salamov A."/>
            <person name="Andreopoulos B."/>
            <person name="Baker S."/>
            <person name="Barry K."/>
            <person name="Bills G."/>
            <person name="Bluhm B."/>
            <person name="Cannon C."/>
            <person name="Castanera R."/>
            <person name="Culley D."/>
            <person name="Daum C."/>
            <person name="Ezra D."/>
            <person name="Gonzalez J."/>
            <person name="Henrissat B."/>
            <person name="Kuo A."/>
            <person name="Liang C."/>
            <person name="Lipzen A."/>
            <person name="Lutzoni F."/>
            <person name="Magnuson J."/>
            <person name="Mondo S."/>
            <person name="Nolan M."/>
            <person name="Ohm R."/>
            <person name="Pangilinan J."/>
            <person name="Park H.-J."/>
            <person name="Ramirez L."/>
            <person name="Alfaro M."/>
            <person name="Sun H."/>
            <person name="Tritt A."/>
            <person name="Yoshinaga Y."/>
            <person name="Zwiers L.-H."/>
            <person name="Turgeon B."/>
            <person name="Goodwin S."/>
            <person name="Spatafora J."/>
            <person name="Crous P."/>
            <person name="Grigoriev I."/>
        </authorList>
    </citation>
    <scope>NUCLEOTIDE SEQUENCE</scope>
    <source>
        <strain evidence="2">SCOH1-5</strain>
    </source>
</reference>